<proteinExistence type="predicted"/>
<dbReference type="Gene3D" id="3.10.20.440">
    <property type="entry name" value="2Fe-2S iron-sulphur cluster binding domain, sarcosine oxidase, alpha subunit, N-terminal domain"/>
    <property type="match status" value="1"/>
</dbReference>
<dbReference type="Pfam" id="PF04055">
    <property type="entry name" value="Radical_SAM"/>
    <property type="match status" value="1"/>
</dbReference>
<protein>
    <submittedName>
        <fullName evidence="11">Radical SAM protein</fullName>
    </submittedName>
</protein>
<feature type="domain" description="Radical SAM core" evidence="10">
    <location>
        <begin position="179"/>
        <end position="409"/>
    </location>
</feature>
<reference evidence="11" key="1">
    <citation type="journal article" date="2020" name="mSystems">
        <title>Genome- and Community-Level Interaction Insights into Carbon Utilization and Element Cycling Functions of Hydrothermarchaeota in Hydrothermal Sediment.</title>
        <authorList>
            <person name="Zhou Z."/>
            <person name="Liu Y."/>
            <person name="Xu W."/>
            <person name="Pan J."/>
            <person name="Luo Z.H."/>
            <person name="Li M."/>
        </authorList>
    </citation>
    <scope>NUCLEOTIDE SEQUENCE [LARGE SCALE GENOMIC DNA]</scope>
    <source>
        <strain evidence="11">SpSt-1105</strain>
    </source>
</reference>
<evidence type="ECO:0000256" key="5">
    <source>
        <dbReference type="ARBA" id="ARBA00023002"/>
    </source>
</evidence>
<feature type="domain" description="2Fe-2S ferredoxin-type" evidence="8">
    <location>
        <begin position="78"/>
        <end position="156"/>
    </location>
</feature>
<evidence type="ECO:0000259" key="9">
    <source>
        <dbReference type="PROSITE" id="PS51379"/>
    </source>
</evidence>
<dbReference type="PROSITE" id="PS51379">
    <property type="entry name" value="4FE4S_FER_2"/>
    <property type="match status" value="1"/>
</dbReference>
<dbReference type="PROSITE" id="PS00198">
    <property type="entry name" value="4FE4S_FER_1"/>
    <property type="match status" value="1"/>
</dbReference>
<dbReference type="PROSITE" id="PS51085">
    <property type="entry name" value="2FE2S_FER_2"/>
    <property type="match status" value="1"/>
</dbReference>
<organism evidence="11">
    <name type="scientific">Ignisphaera aggregans</name>
    <dbReference type="NCBI Taxonomy" id="334771"/>
    <lineage>
        <taxon>Archaea</taxon>
        <taxon>Thermoproteota</taxon>
        <taxon>Thermoprotei</taxon>
        <taxon>Desulfurococcales</taxon>
        <taxon>Desulfurococcaceae</taxon>
        <taxon>Ignisphaera</taxon>
    </lineage>
</organism>
<dbReference type="SUPFAM" id="SSF54862">
    <property type="entry name" value="4Fe-4S ferredoxins"/>
    <property type="match status" value="1"/>
</dbReference>
<dbReference type="SUPFAM" id="SSF54292">
    <property type="entry name" value="2Fe-2S ferredoxin-like"/>
    <property type="match status" value="1"/>
</dbReference>
<evidence type="ECO:0000259" key="10">
    <source>
        <dbReference type="PROSITE" id="PS51918"/>
    </source>
</evidence>
<dbReference type="EMBL" id="DRYQ01000035">
    <property type="protein sequence ID" value="HHQ50254.1"/>
    <property type="molecule type" value="Genomic_DNA"/>
</dbReference>
<keyword evidence="3" id="KW-0949">S-adenosyl-L-methionine</keyword>
<dbReference type="GO" id="GO:0051539">
    <property type="term" value="F:4 iron, 4 sulfur cluster binding"/>
    <property type="evidence" value="ECO:0007669"/>
    <property type="project" value="UniProtKB-KW"/>
</dbReference>
<dbReference type="InterPro" id="IPR058240">
    <property type="entry name" value="rSAM_sf"/>
</dbReference>
<keyword evidence="5" id="KW-0560">Oxidoreductase</keyword>
<name>A0A7J3Z5Z5_9CREN</name>
<dbReference type="SUPFAM" id="SSF102114">
    <property type="entry name" value="Radical SAM enzymes"/>
    <property type="match status" value="1"/>
</dbReference>
<evidence type="ECO:0000256" key="6">
    <source>
        <dbReference type="ARBA" id="ARBA00023004"/>
    </source>
</evidence>
<dbReference type="PROSITE" id="PS51918">
    <property type="entry name" value="RADICAL_SAM"/>
    <property type="match status" value="1"/>
</dbReference>
<evidence type="ECO:0000313" key="11">
    <source>
        <dbReference type="EMBL" id="HHQ50254.1"/>
    </source>
</evidence>
<dbReference type="CDD" id="cd01335">
    <property type="entry name" value="Radical_SAM"/>
    <property type="match status" value="1"/>
</dbReference>
<evidence type="ECO:0000256" key="1">
    <source>
        <dbReference type="ARBA" id="ARBA00001966"/>
    </source>
</evidence>
<dbReference type="SFLD" id="SFLDS00029">
    <property type="entry name" value="Radical_SAM"/>
    <property type="match status" value="1"/>
</dbReference>
<evidence type="ECO:0000256" key="3">
    <source>
        <dbReference type="ARBA" id="ARBA00022691"/>
    </source>
</evidence>
<comment type="caution">
    <text evidence="11">The sequence shown here is derived from an EMBL/GenBank/DDBJ whole genome shotgun (WGS) entry which is preliminary data.</text>
</comment>
<evidence type="ECO:0000256" key="2">
    <source>
        <dbReference type="ARBA" id="ARBA00022485"/>
    </source>
</evidence>
<dbReference type="InterPro" id="IPR034457">
    <property type="entry name" value="Organic_radical-activating"/>
</dbReference>
<dbReference type="InterPro" id="IPR036010">
    <property type="entry name" value="2Fe-2S_ferredoxin-like_sf"/>
</dbReference>
<keyword evidence="2" id="KW-0004">4Fe-4S</keyword>
<dbReference type="InterPro" id="IPR017896">
    <property type="entry name" value="4Fe4S_Fe-S-bd"/>
</dbReference>
<dbReference type="Pfam" id="PF13510">
    <property type="entry name" value="Fer2_4"/>
    <property type="match status" value="1"/>
</dbReference>
<dbReference type="AlphaFoldDB" id="A0A7J3Z5Z5"/>
<dbReference type="PANTHER" id="PTHR30352:SF5">
    <property type="entry name" value="PYRUVATE FORMATE-LYASE 1-ACTIVATING ENZYME"/>
    <property type="match status" value="1"/>
</dbReference>
<sequence>MPLEAPLQNFWVCCSVEKPLASKHYTAKVDYEKCKRCGFCTAVNICHSPATCVGCLSCYWACPYEARALAEASLNEKSYVTISVEGKPLRVPHNITVARALELIGFRFGPPGSKRPSLSCGTGGCWACSIVIDGALERACITPVRSGMRIELGVEKHTPLRIVHGPEPHTVGGKGTPWWEVDYVNYVEAAIWVAGCNLRCPQCQNYHVTYDNSTAPMTPEEAAKLAMYCHKRYSTRGVAISGGEPTINRRWLVEFFRAVSKRVSPRVRRHLDSNGSVLAPDYIDELVEAGCNNIGVEPKCVRVETYMKITGVAERGLAEEYLRTAWKAIEYINAYHRDRVYLGIGLVYNRELVTLEEIAEAGDRIASIDPHIQVTVLDYFPTFRRRLLKRPTVSEMLEVKRVLEERGLKTVIVQTEHGHVGPGERRLGYFF</sequence>
<dbReference type="InterPro" id="IPR017900">
    <property type="entry name" value="4Fe4S_Fe_S_CS"/>
</dbReference>
<evidence type="ECO:0000259" key="8">
    <source>
        <dbReference type="PROSITE" id="PS51085"/>
    </source>
</evidence>
<accession>A0A7J3Z5Z5</accession>
<dbReference type="GO" id="GO:0046872">
    <property type="term" value="F:metal ion binding"/>
    <property type="evidence" value="ECO:0007669"/>
    <property type="project" value="UniProtKB-KW"/>
</dbReference>
<dbReference type="InterPro" id="IPR001041">
    <property type="entry name" value="2Fe-2S_ferredoxin-type"/>
</dbReference>
<dbReference type="InterPro" id="IPR013785">
    <property type="entry name" value="Aldolase_TIM"/>
</dbReference>
<dbReference type="InterPro" id="IPR042204">
    <property type="entry name" value="2Fe-2S-bd_N"/>
</dbReference>
<dbReference type="Gene3D" id="3.20.20.70">
    <property type="entry name" value="Aldolase class I"/>
    <property type="match status" value="1"/>
</dbReference>
<dbReference type="GO" id="GO:0016491">
    <property type="term" value="F:oxidoreductase activity"/>
    <property type="evidence" value="ECO:0007669"/>
    <property type="project" value="UniProtKB-KW"/>
</dbReference>
<gene>
    <name evidence="11" type="ORF">ENM66_02760</name>
</gene>
<comment type="cofactor">
    <cofactor evidence="1">
        <name>[4Fe-4S] cluster</name>
        <dbReference type="ChEBI" id="CHEBI:49883"/>
    </cofactor>
</comment>
<keyword evidence="6" id="KW-0408">Iron</keyword>
<evidence type="ECO:0000256" key="7">
    <source>
        <dbReference type="ARBA" id="ARBA00023014"/>
    </source>
</evidence>
<keyword evidence="7" id="KW-0411">Iron-sulfur</keyword>
<evidence type="ECO:0000256" key="4">
    <source>
        <dbReference type="ARBA" id="ARBA00022723"/>
    </source>
</evidence>
<keyword evidence="4" id="KW-0479">Metal-binding</keyword>
<dbReference type="InterPro" id="IPR007197">
    <property type="entry name" value="rSAM"/>
</dbReference>
<dbReference type="PANTHER" id="PTHR30352">
    <property type="entry name" value="PYRUVATE FORMATE-LYASE-ACTIVATING ENZYME"/>
    <property type="match status" value="1"/>
</dbReference>
<feature type="domain" description="4Fe-4S ferredoxin-type" evidence="9">
    <location>
        <begin position="43"/>
        <end position="72"/>
    </location>
</feature>